<evidence type="ECO:0000256" key="3">
    <source>
        <dbReference type="ARBA" id="ARBA00022741"/>
    </source>
</evidence>
<dbReference type="SUPFAM" id="SSF52540">
    <property type="entry name" value="P-loop containing nucleoside triphosphate hydrolases"/>
    <property type="match status" value="1"/>
</dbReference>
<evidence type="ECO:0000259" key="5">
    <source>
        <dbReference type="PROSITE" id="PS50893"/>
    </source>
</evidence>
<dbReference type="InterPro" id="IPR015855">
    <property type="entry name" value="ABC_transpr_MalK-like"/>
</dbReference>
<keyword evidence="6" id="KW-0378">Hydrolase</keyword>
<dbReference type="PROSITE" id="PS00211">
    <property type="entry name" value="ABC_TRANSPORTER_1"/>
    <property type="match status" value="1"/>
</dbReference>
<dbReference type="InterPro" id="IPR008995">
    <property type="entry name" value="Mo/tungstate-bd_C_term_dom"/>
</dbReference>
<dbReference type="InterPro" id="IPR003593">
    <property type="entry name" value="AAA+_ATPase"/>
</dbReference>
<gene>
    <name evidence="6" type="ORF">QO011_000896</name>
</gene>
<evidence type="ECO:0000256" key="1">
    <source>
        <dbReference type="ARBA" id="ARBA00005417"/>
    </source>
</evidence>
<name>A0ABU0J0W5_9HYPH</name>
<dbReference type="Gene3D" id="3.40.50.300">
    <property type="entry name" value="P-loop containing nucleotide triphosphate hydrolases"/>
    <property type="match status" value="1"/>
</dbReference>
<dbReference type="Pfam" id="PF00005">
    <property type="entry name" value="ABC_tran"/>
    <property type="match status" value="1"/>
</dbReference>
<dbReference type="Pfam" id="PF08402">
    <property type="entry name" value="TOBE_2"/>
    <property type="match status" value="1"/>
</dbReference>
<comment type="caution">
    <text evidence="6">The sequence shown here is derived from an EMBL/GenBank/DDBJ whole genome shotgun (WGS) entry which is preliminary data.</text>
</comment>
<dbReference type="InterPro" id="IPR013611">
    <property type="entry name" value="Transp-assoc_OB_typ2"/>
</dbReference>
<keyword evidence="2" id="KW-0813">Transport</keyword>
<dbReference type="PROSITE" id="PS50893">
    <property type="entry name" value="ABC_TRANSPORTER_2"/>
    <property type="match status" value="1"/>
</dbReference>
<dbReference type="InterPro" id="IPR003439">
    <property type="entry name" value="ABC_transporter-like_ATP-bd"/>
</dbReference>
<evidence type="ECO:0000313" key="6">
    <source>
        <dbReference type="EMBL" id="MDQ0467901.1"/>
    </source>
</evidence>
<keyword evidence="3" id="KW-0547">Nucleotide-binding</keyword>
<dbReference type="Gene3D" id="2.40.50.100">
    <property type="match status" value="1"/>
</dbReference>
<dbReference type="PANTHER" id="PTHR43875">
    <property type="entry name" value="MALTODEXTRIN IMPORT ATP-BINDING PROTEIN MSMX"/>
    <property type="match status" value="1"/>
</dbReference>
<dbReference type="SMART" id="SM00382">
    <property type="entry name" value="AAA"/>
    <property type="match status" value="1"/>
</dbReference>
<dbReference type="RefSeq" id="WP_307268214.1">
    <property type="nucleotide sequence ID" value="NZ_JAUSVX010000001.1"/>
</dbReference>
<accession>A0ABU0J0W5</accession>
<dbReference type="PANTHER" id="PTHR43875:SF3">
    <property type="entry name" value="MALTOSE_MALTODEXTRIN IMPORT ATP-BINDING PROTEIN MALK"/>
    <property type="match status" value="1"/>
</dbReference>
<feature type="domain" description="ABC transporter" evidence="5">
    <location>
        <begin position="4"/>
        <end position="234"/>
    </location>
</feature>
<dbReference type="Proteomes" id="UP001242480">
    <property type="component" value="Unassembled WGS sequence"/>
</dbReference>
<dbReference type="CDD" id="cd03301">
    <property type="entry name" value="ABC_MalK_N"/>
    <property type="match status" value="1"/>
</dbReference>
<evidence type="ECO:0000256" key="2">
    <source>
        <dbReference type="ARBA" id="ARBA00022448"/>
    </source>
</evidence>
<keyword evidence="7" id="KW-1185">Reference proteome</keyword>
<dbReference type="SUPFAM" id="SSF50331">
    <property type="entry name" value="MOP-like"/>
    <property type="match status" value="1"/>
</dbReference>
<reference evidence="6 7" key="1">
    <citation type="submission" date="2023-07" db="EMBL/GenBank/DDBJ databases">
        <title>Genomic Encyclopedia of Type Strains, Phase IV (KMG-IV): sequencing the most valuable type-strain genomes for metagenomic binning, comparative biology and taxonomic classification.</title>
        <authorList>
            <person name="Goeker M."/>
        </authorList>
    </citation>
    <scope>NUCLEOTIDE SEQUENCE [LARGE SCALE GENOMIC DNA]</scope>
    <source>
        <strain evidence="6 7">DSM 19619</strain>
    </source>
</reference>
<comment type="similarity">
    <text evidence="1">Belongs to the ABC transporter superfamily.</text>
</comment>
<dbReference type="GO" id="GO:0016787">
    <property type="term" value="F:hydrolase activity"/>
    <property type="evidence" value="ECO:0007669"/>
    <property type="project" value="UniProtKB-KW"/>
</dbReference>
<dbReference type="EC" id="3.6.3.-" evidence="6"/>
<evidence type="ECO:0000256" key="4">
    <source>
        <dbReference type="ARBA" id="ARBA00022840"/>
    </source>
</evidence>
<dbReference type="NCBIfam" id="NF008653">
    <property type="entry name" value="PRK11650.1"/>
    <property type="match status" value="1"/>
</dbReference>
<proteinExistence type="inferred from homology"/>
<dbReference type="EMBL" id="JAUSVX010000001">
    <property type="protein sequence ID" value="MDQ0467901.1"/>
    <property type="molecule type" value="Genomic_DNA"/>
</dbReference>
<dbReference type="InterPro" id="IPR017871">
    <property type="entry name" value="ABC_transporter-like_CS"/>
</dbReference>
<dbReference type="InterPro" id="IPR012340">
    <property type="entry name" value="NA-bd_OB-fold"/>
</dbReference>
<dbReference type="InterPro" id="IPR047641">
    <property type="entry name" value="ABC_transpr_MalK/UgpC-like"/>
</dbReference>
<sequence length="367" mass="39795">MASVSLTSVAKSYGHVDVIRDVDLAIADGEFVVFVGPSGCGKSTLLRLIAGLVPVTSGDIRIDGEVMTDVPASERGIAIVFQSYALYPHMTVARNIGFALETAGLGRAAIREKVERIAAMLRIGHLLDRRPRELSGGQRQRVAIGRALVRQPEVFLFDEPLSNLDTDLRTEMRVEIARLHDELGTTMIYVTHDQIEAMTLADRIVVLNEGRIEQVGTPKDLYLRPANRFVAGFIGSPRMNFAPVRAEAAAGAWRLAGAGSLDLGGIDTPEAPVSIGVRPEALVLAGDGRPALIQGEVIRLEDLGHEHFAHIRIADDLIWTARLAGSQPPPDRGARVALAWEPADLFLFDEGERRLDRRAAAGLERAS</sequence>
<keyword evidence="4 6" id="KW-0067">ATP-binding</keyword>
<protein>
    <submittedName>
        <fullName evidence="6">Multiple sugar transport system ATP-binding protein</fullName>
        <ecNumber evidence="6">3.6.3.-</ecNumber>
    </submittedName>
</protein>
<dbReference type="GO" id="GO:0005524">
    <property type="term" value="F:ATP binding"/>
    <property type="evidence" value="ECO:0007669"/>
    <property type="project" value="UniProtKB-KW"/>
</dbReference>
<keyword evidence="6" id="KW-0762">Sugar transport</keyword>
<dbReference type="InterPro" id="IPR027417">
    <property type="entry name" value="P-loop_NTPase"/>
</dbReference>
<organism evidence="6 7">
    <name type="scientific">Labrys wisconsinensis</name>
    <dbReference type="NCBI Taxonomy" id="425677"/>
    <lineage>
        <taxon>Bacteria</taxon>
        <taxon>Pseudomonadati</taxon>
        <taxon>Pseudomonadota</taxon>
        <taxon>Alphaproteobacteria</taxon>
        <taxon>Hyphomicrobiales</taxon>
        <taxon>Xanthobacteraceae</taxon>
        <taxon>Labrys</taxon>
    </lineage>
</organism>
<evidence type="ECO:0000313" key="7">
    <source>
        <dbReference type="Proteomes" id="UP001242480"/>
    </source>
</evidence>
<dbReference type="Gene3D" id="2.40.50.140">
    <property type="entry name" value="Nucleic acid-binding proteins"/>
    <property type="match status" value="1"/>
</dbReference>